<comment type="caution">
    <text evidence="5">The sequence shown here is derived from an EMBL/GenBank/DDBJ whole genome shotgun (WGS) entry which is preliminary data.</text>
</comment>
<dbReference type="PANTHER" id="PTHR46963">
    <property type="entry name" value="SIMILAR TO RIKEN CDNA E130308A19"/>
    <property type="match status" value="1"/>
</dbReference>
<protein>
    <recommendedName>
        <fullName evidence="4">ZMYM2-like/QRICH1 C-terminal domain-containing protein</fullName>
    </recommendedName>
</protein>
<feature type="domain" description="ZMYM2-like/QRICH1 C-terminal" evidence="4">
    <location>
        <begin position="120"/>
        <end position="233"/>
    </location>
</feature>
<evidence type="ECO:0000256" key="3">
    <source>
        <dbReference type="ARBA" id="ARBA00022843"/>
    </source>
</evidence>
<reference evidence="5 6" key="1">
    <citation type="submission" date="2022-05" db="EMBL/GenBank/DDBJ databases">
        <authorList>
            <consortium name="Genoscope - CEA"/>
            <person name="William W."/>
        </authorList>
    </citation>
    <scope>NUCLEOTIDE SEQUENCE [LARGE SCALE GENOMIC DNA]</scope>
</reference>
<dbReference type="Proteomes" id="UP001159405">
    <property type="component" value="Unassembled WGS sequence"/>
</dbReference>
<evidence type="ECO:0000259" key="4">
    <source>
        <dbReference type="Pfam" id="PF12012"/>
    </source>
</evidence>
<evidence type="ECO:0000313" key="5">
    <source>
        <dbReference type="EMBL" id="CAH3151888.1"/>
    </source>
</evidence>
<organism evidence="5 6">
    <name type="scientific">Porites lobata</name>
    <dbReference type="NCBI Taxonomy" id="104759"/>
    <lineage>
        <taxon>Eukaryota</taxon>
        <taxon>Metazoa</taxon>
        <taxon>Cnidaria</taxon>
        <taxon>Anthozoa</taxon>
        <taxon>Hexacorallia</taxon>
        <taxon>Scleractinia</taxon>
        <taxon>Fungiina</taxon>
        <taxon>Poritidae</taxon>
        <taxon>Porites</taxon>
    </lineage>
</organism>
<gene>
    <name evidence="5" type="ORF">PLOB_00048833</name>
</gene>
<proteinExistence type="predicted"/>
<dbReference type="PANTHER" id="PTHR46963:SF2">
    <property type="match status" value="1"/>
</dbReference>
<dbReference type="EMBL" id="CALNXK010000092">
    <property type="protein sequence ID" value="CAH3151888.1"/>
    <property type="molecule type" value="Genomic_DNA"/>
</dbReference>
<accession>A0ABN8Q033</accession>
<dbReference type="InterPro" id="IPR021893">
    <property type="entry name" value="ZMYM2-like_C"/>
</dbReference>
<keyword evidence="1" id="KW-1017">Isopeptide bond</keyword>
<keyword evidence="6" id="KW-1185">Reference proteome</keyword>
<sequence length="235" mass="26919">MAEQSRRFVSLDKPIDKFIEDQKNKNTLSKTRRDVSLLTEFLNSKNESRSQKSLMNISPSSLRGLICSFNRHLKACKYPCSVIEDSQFEQARQALEARSKELKKDGKGNKPKAAEAITDEEVNILYNKQLLGMSDAEALLNTMWFMNTKHFGLRGCDEHRRMKWGDVQLLTDVNGTEYLEYSERQTKTRTGAEPRNVRAVKPKAYSFANGSPDRDPVFVFKVYAEKRSSSMTDSD</sequence>
<feature type="non-terminal residue" evidence="5">
    <location>
        <position position="235"/>
    </location>
</feature>
<evidence type="ECO:0000313" key="6">
    <source>
        <dbReference type="Proteomes" id="UP001159405"/>
    </source>
</evidence>
<keyword evidence="2" id="KW-0597">Phosphoprotein</keyword>
<keyword evidence="3" id="KW-0832">Ubl conjugation</keyword>
<dbReference type="InterPro" id="IPR042838">
    <property type="entry name" value="KIAA1958"/>
</dbReference>
<evidence type="ECO:0000256" key="2">
    <source>
        <dbReference type="ARBA" id="ARBA00022553"/>
    </source>
</evidence>
<evidence type="ECO:0000256" key="1">
    <source>
        <dbReference type="ARBA" id="ARBA00022499"/>
    </source>
</evidence>
<dbReference type="Pfam" id="PF12012">
    <property type="entry name" value="DUF3504"/>
    <property type="match status" value="1"/>
</dbReference>
<name>A0ABN8Q033_9CNID</name>